<dbReference type="PRINTS" id="PR00038">
    <property type="entry name" value="HTHLUXR"/>
</dbReference>
<reference evidence="7 8" key="1">
    <citation type="submission" date="2020-01" db="EMBL/GenBank/DDBJ databases">
        <title>Genetics and antimicrobial susceptibilities of Nocardia species isolated from the soil; a comparison with species isolated from humans.</title>
        <authorList>
            <person name="Carrasco G."/>
            <person name="Monzon S."/>
            <person name="Sansegundo M."/>
            <person name="Garcia E."/>
            <person name="Garrido N."/>
            <person name="Medina M.J."/>
            <person name="Villalon P."/>
            <person name="Ramirez-Arocha A.C."/>
            <person name="Jimenez P."/>
            <person name="Cuesta I."/>
            <person name="Valdezate S."/>
        </authorList>
    </citation>
    <scope>NUCLEOTIDE SEQUENCE [LARGE SCALE GENOMIC DNA]</scope>
    <source>
        <strain evidence="5 7">CNM20110639</strain>
        <strain evidence="6 8">CNM20110649</strain>
    </source>
</reference>
<dbReference type="Gene3D" id="1.10.10.10">
    <property type="entry name" value="Winged helix-like DNA-binding domain superfamily/Winged helix DNA-binding domain"/>
    <property type="match status" value="1"/>
</dbReference>
<feature type="domain" description="HTH luxR-type" evidence="4">
    <location>
        <begin position="258"/>
        <end position="321"/>
    </location>
</feature>
<dbReference type="Proteomes" id="UP000468928">
    <property type="component" value="Unassembled WGS sequence"/>
</dbReference>
<evidence type="ECO:0000313" key="8">
    <source>
        <dbReference type="Proteomes" id="UP000470876"/>
    </source>
</evidence>
<dbReference type="SUPFAM" id="SSF55781">
    <property type="entry name" value="GAF domain-like"/>
    <property type="match status" value="1"/>
</dbReference>
<sequence length="321" mass="35254">MRRAVLDRLARTLDFDYFAFVLTDPVTCVGCDPLAEVPAIDELPRLIRLKYATAVNRWTGLDDVGLLSIATAGHLEQSPMWREALAAHDVTDIASVVFRDRYGCWGFLDLWRCAPATPFTLAEADLLAEIVAPVTAALRRTQAATFAEEHAASTERNPLVLLLGPDLRMRAQTPQTHDYLSVLLPPPPARSPVPASAYNVAAQLLAQELRVDNHPARTRVHLTGREWVTLRADRIGAPPDADIAVTIERATPAERLDIFCRASTLSARESELITILSTGIATREAASALHLSEHTVQDHLKSIFAKTGTHSRRELLARAQG</sequence>
<proteinExistence type="predicted"/>
<comment type="caution">
    <text evidence="5">The sequence shown here is derived from an EMBL/GenBank/DDBJ whole genome shotgun (WGS) entry which is preliminary data.</text>
</comment>
<dbReference type="GO" id="GO:0006355">
    <property type="term" value="P:regulation of DNA-templated transcription"/>
    <property type="evidence" value="ECO:0007669"/>
    <property type="project" value="InterPro"/>
</dbReference>
<keyword evidence="3" id="KW-0804">Transcription</keyword>
<dbReference type="SUPFAM" id="SSF46894">
    <property type="entry name" value="C-terminal effector domain of the bipartite response regulators"/>
    <property type="match status" value="1"/>
</dbReference>
<dbReference type="InterPro" id="IPR000792">
    <property type="entry name" value="Tscrpt_reg_LuxR_C"/>
</dbReference>
<evidence type="ECO:0000313" key="6">
    <source>
        <dbReference type="EMBL" id="NEW55789.1"/>
    </source>
</evidence>
<dbReference type="CDD" id="cd06170">
    <property type="entry name" value="LuxR_C_like"/>
    <property type="match status" value="1"/>
</dbReference>
<evidence type="ECO:0000259" key="4">
    <source>
        <dbReference type="PROSITE" id="PS50043"/>
    </source>
</evidence>
<gene>
    <name evidence="5" type="ORF">GV789_15000</name>
    <name evidence="6" type="ORF">GV794_09005</name>
</gene>
<dbReference type="Pfam" id="PF00196">
    <property type="entry name" value="GerE"/>
    <property type="match status" value="1"/>
</dbReference>
<evidence type="ECO:0000313" key="7">
    <source>
        <dbReference type="Proteomes" id="UP000468928"/>
    </source>
</evidence>
<keyword evidence="1" id="KW-0805">Transcription regulation</keyword>
<keyword evidence="2" id="KW-0238">DNA-binding</keyword>
<dbReference type="PROSITE" id="PS50043">
    <property type="entry name" value="HTH_LUXR_2"/>
    <property type="match status" value="1"/>
</dbReference>
<dbReference type="InterPro" id="IPR016032">
    <property type="entry name" value="Sig_transdc_resp-reg_C-effctor"/>
</dbReference>
<dbReference type="GO" id="GO:0003677">
    <property type="term" value="F:DNA binding"/>
    <property type="evidence" value="ECO:0007669"/>
    <property type="project" value="UniProtKB-KW"/>
</dbReference>
<dbReference type="AlphaFoldDB" id="A0A6P1D946"/>
<dbReference type="Proteomes" id="UP000470876">
    <property type="component" value="Unassembled WGS sequence"/>
</dbReference>
<name>A0A6P1D946_9NOCA</name>
<dbReference type="EMBL" id="JAAGUX010000011">
    <property type="protein sequence ID" value="NEW55789.1"/>
    <property type="molecule type" value="Genomic_DNA"/>
</dbReference>
<evidence type="ECO:0000313" key="5">
    <source>
        <dbReference type="EMBL" id="NEW45744.1"/>
    </source>
</evidence>
<dbReference type="InterPro" id="IPR036388">
    <property type="entry name" value="WH-like_DNA-bd_sf"/>
</dbReference>
<accession>A0A6P1D946</accession>
<evidence type="ECO:0000256" key="2">
    <source>
        <dbReference type="ARBA" id="ARBA00023125"/>
    </source>
</evidence>
<evidence type="ECO:0000256" key="3">
    <source>
        <dbReference type="ARBA" id="ARBA00023163"/>
    </source>
</evidence>
<organism evidence="5 7">
    <name type="scientific">Nocardia cyriacigeorgica</name>
    <dbReference type="NCBI Taxonomy" id="135487"/>
    <lineage>
        <taxon>Bacteria</taxon>
        <taxon>Bacillati</taxon>
        <taxon>Actinomycetota</taxon>
        <taxon>Actinomycetes</taxon>
        <taxon>Mycobacteriales</taxon>
        <taxon>Nocardiaceae</taxon>
        <taxon>Nocardia</taxon>
    </lineage>
</organism>
<dbReference type="PANTHER" id="PTHR44688">
    <property type="entry name" value="DNA-BINDING TRANSCRIPTIONAL ACTIVATOR DEVR_DOSR"/>
    <property type="match status" value="1"/>
</dbReference>
<evidence type="ECO:0000256" key="1">
    <source>
        <dbReference type="ARBA" id="ARBA00023015"/>
    </source>
</evidence>
<dbReference type="PANTHER" id="PTHR44688:SF16">
    <property type="entry name" value="DNA-BINDING TRANSCRIPTIONAL ACTIVATOR DEVR_DOSR"/>
    <property type="match status" value="1"/>
</dbReference>
<dbReference type="SMART" id="SM00421">
    <property type="entry name" value="HTH_LUXR"/>
    <property type="match status" value="1"/>
</dbReference>
<protein>
    <submittedName>
        <fullName evidence="5">Helix-turn-helix transcriptional regulator</fullName>
    </submittedName>
</protein>
<dbReference type="EMBL" id="JAAGUZ010000036">
    <property type="protein sequence ID" value="NEW45744.1"/>
    <property type="molecule type" value="Genomic_DNA"/>
</dbReference>
<keyword evidence="8" id="KW-1185">Reference proteome</keyword>